<name>A0A2T3ZKC6_TRIA4</name>
<keyword evidence="3" id="KW-1185">Reference proteome</keyword>
<feature type="region of interest" description="Disordered" evidence="1">
    <location>
        <begin position="1"/>
        <end position="46"/>
    </location>
</feature>
<organism evidence="2 3">
    <name type="scientific">Trichoderma asperellum (strain ATCC 204424 / CBS 433.97 / NBRC 101777)</name>
    <dbReference type="NCBI Taxonomy" id="1042311"/>
    <lineage>
        <taxon>Eukaryota</taxon>
        <taxon>Fungi</taxon>
        <taxon>Dikarya</taxon>
        <taxon>Ascomycota</taxon>
        <taxon>Pezizomycotina</taxon>
        <taxon>Sordariomycetes</taxon>
        <taxon>Hypocreomycetidae</taxon>
        <taxon>Hypocreales</taxon>
        <taxon>Hypocreaceae</taxon>
        <taxon>Trichoderma</taxon>
    </lineage>
</organism>
<evidence type="ECO:0000313" key="2">
    <source>
        <dbReference type="EMBL" id="PTB45259.1"/>
    </source>
</evidence>
<reference evidence="2 3" key="1">
    <citation type="submission" date="2016-07" db="EMBL/GenBank/DDBJ databases">
        <title>Multiple horizontal gene transfer events from other fungi enriched the ability of initially mycotrophic Trichoderma (Ascomycota) to feed on dead plant biomass.</title>
        <authorList>
            <consortium name="DOE Joint Genome Institute"/>
            <person name="Aerts A."/>
            <person name="Atanasova L."/>
            <person name="Chenthamara K."/>
            <person name="Zhang J."/>
            <person name="Grujic M."/>
            <person name="Henrissat B."/>
            <person name="Kuo A."/>
            <person name="Salamov A."/>
            <person name="Lipzen A."/>
            <person name="Labutti K."/>
            <person name="Barry K."/>
            <person name="Miao Y."/>
            <person name="Rahimi M.J."/>
            <person name="Shen Q."/>
            <person name="Grigoriev I.V."/>
            <person name="Kubicek C.P."/>
            <person name="Druzhinina I.S."/>
        </authorList>
    </citation>
    <scope>NUCLEOTIDE SEQUENCE [LARGE SCALE GENOMIC DNA]</scope>
    <source>
        <strain evidence="2 3">CBS 433.97</strain>
    </source>
</reference>
<dbReference type="OrthoDB" id="5343483at2759"/>
<evidence type="ECO:0000256" key="1">
    <source>
        <dbReference type="SAM" id="MobiDB-lite"/>
    </source>
</evidence>
<feature type="compositionally biased region" description="Basic and acidic residues" evidence="1">
    <location>
        <begin position="437"/>
        <end position="447"/>
    </location>
</feature>
<feature type="region of interest" description="Disordered" evidence="1">
    <location>
        <begin position="423"/>
        <end position="454"/>
    </location>
</feature>
<protein>
    <submittedName>
        <fullName evidence="2">Uncharacterized protein</fullName>
    </submittedName>
</protein>
<feature type="compositionally biased region" description="Low complexity" evidence="1">
    <location>
        <begin position="1"/>
        <end position="33"/>
    </location>
</feature>
<dbReference type="Proteomes" id="UP000240493">
    <property type="component" value="Unassembled WGS sequence"/>
</dbReference>
<dbReference type="EMBL" id="KZ679257">
    <property type="protein sequence ID" value="PTB45259.1"/>
    <property type="molecule type" value="Genomic_DNA"/>
</dbReference>
<gene>
    <name evidence="2" type="ORF">M441DRAFT_23506</name>
</gene>
<sequence length="464" mass="52106">MAPISPSPAISSSPTATTTETSSTSSSTASTASNTRPEPESPLSLFGITRRHCREELFVSPVRWTGRHVELLHFSFTGPFPEPTTSASAEGTEGEYSEELSGTRHLKDFFDFYYKPVMREQGIWLLITTDACPLVIYEEPLRLAVGDSIVKSLHCMAFYLKDSIKGHKVHKLPVAALVDQGRIVELRKEYLGLSRCKQWCYWNRPMCCLYQKKWKKLTPPIPLHDPFITALLIGLAQKKRRYLHEIESTEEARTGKLFCQVVHTFNSRGRCKEKREEAYWGWLYLYQADIPSTLLDMFEQPKIAPPETPYIDIRITKVNYYPLATLRARLLELMLPGNAGATAAAEATASETAVWQTVAHNVATESMVELEHGVMAQEATAQNMTQNMVATLAAPPAAITQTAMVQPNIDHAAMAQLAMDKGTTEQTCANQNGGQKRKFEDEHHDQPSQRWPPSVYLTPVNQIY</sequence>
<proteinExistence type="predicted"/>
<evidence type="ECO:0000313" key="3">
    <source>
        <dbReference type="Proteomes" id="UP000240493"/>
    </source>
</evidence>
<feature type="compositionally biased region" description="Polar residues" evidence="1">
    <location>
        <begin position="424"/>
        <end position="434"/>
    </location>
</feature>
<dbReference type="AlphaFoldDB" id="A0A2T3ZKC6"/>
<accession>A0A2T3ZKC6</accession>